<organism evidence="7 8">
    <name type="scientific">Tritrichomonas foetus</name>
    <dbReference type="NCBI Taxonomy" id="1144522"/>
    <lineage>
        <taxon>Eukaryota</taxon>
        <taxon>Metamonada</taxon>
        <taxon>Parabasalia</taxon>
        <taxon>Tritrichomonadida</taxon>
        <taxon>Tritrichomonadidae</taxon>
        <taxon>Tritrichomonas</taxon>
    </lineage>
</organism>
<dbReference type="PROSITE" id="PS50011">
    <property type="entry name" value="PROTEIN_KINASE_DOM"/>
    <property type="match status" value="1"/>
</dbReference>
<evidence type="ECO:0000313" key="7">
    <source>
        <dbReference type="EMBL" id="OHT14552.1"/>
    </source>
</evidence>
<comment type="similarity">
    <text evidence="4">Belongs to the protein kinase superfamily.</text>
</comment>
<keyword evidence="4" id="KW-0723">Serine/threonine-protein kinase</keyword>
<dbReference type="PANTHER" id="PTHR44329">
    <property type="entry name" value="SERINE/THREONINE-PROTEIN KINASE TNNI3K-RELATED"/>
    <property type="match status" value="1"/>
</dbReference>
<dbReference type="InterPro" id="IPR008271">
    <property type="entry name" value="Ser/Thr_kinase_AS"/>
</dbReference>
<accession>A0A1J4KUI1</accession>
<dbReference type="Gene3D" id="3.80.10.10">
    <property type="entry name" value="Ribonuclease Inhibitor"/>
    <property type="match status" value="2"/>
</dbReference>
<evidence type="ECO:0000256" key="2">
    <source>
        <dbReference type="ARBA" id="ARBA00022840"/>
    </source>
</evidence>
<dbReference type="Pfam" id="PF13306">
    <property type="entry name" value="LRR_5"/>
    <property type="match status" value="1"/>
</dbReference>
<dbReference type="GeneID" id="94849283"/>
<evidence type="ECO:0000256" key="5">
    <source>
        <dbReference type="SAM" id="Coils"/>
    </source>
</evidence>
<name>A0A1J4KUI1_9EUKA</name>
<feature type="domain" description="Protein kinase" evidence="6">
    <location>
        <begin position="247"/>
        <end position="432"/>
    </location>
</feature>
<evidence type="ECO:0000259" key="6">
    <source>
        <dbReference type="PROSITE" id="PS50011"/>
    </source>
</evidence>
<keyword evidence="8" id="KW-1185">Reference proteome</keyword>
<protein>
    <recommendedName>
        <fullName evidence="6">Protein kinase domain-containing protein</fullName>
    </recommendedName>
</protein>
<evidence type="ECO:0000256" key="4">
    <source>
        <dbReference type="RuleBase" id="RU000304"/>
    </source>
</evidence>
<dbReference type="GO" id="GO:0005524">
    <property type="term" value="F:ATP binding"/>
    <property type="evidence" value="ECO:0007669"/>
    <property type="project" value="UniProtKB-UniRule"/>
</dbReference>
<dbReference type="PROSITE" id="PS00108">
    <property type="entry name" value="PROTEIN_KINASE_ST"/>
    <property type="match status" value="1"/>
</dbReference>
<keyword evidence="2 3" id="KW-0067">ATP-binding</keyword>
<dbReference type="SMART" id="SM00220">
    <property type="entry name" value="S_TKc"/>
    <property type="match status" value="1"/>
</dbReference>
<dbReference type="InterPro" id="IPR051681">
    <property type="entry name" value="Ser/Thr_Kinases-Pseudokinases"/>
</dbReference>
<dbReference type="InterPro" id="IPR000719">
    <property type="entry name" value="Prot_kinase_dom"/>
</dbReference>
<proteinExistence type="inferred from homology"/>
<keyword evidence="4" id="KW-0418">Kinase</keyword>
<keyword evidence="1 3" id="KW-0547">Nucleotide-binding</keyword>
<evidence type="ECO:0000313" key="8">
    <source>
        <dbReference type="Proteomes" id="UP000179807"/>
    </source>
</evidence>
<gene>
    <name evidence="7" type="ORF">TRFO_42996</name>
</gene>
<dbReference type="RefSeq" id="XP_068367688.1">
    <property type="nucleotide sequence ID" value="XM_068514579.1"/>
</dbReference>
<dbReference type="Pfam" id="PF00069">
    <property type="entry name" value="Pkinase"/>
    <property type="match status" value="1"/>
</dbReference>
<dbReference type="InterPro" id="IPR026906">
    <property type="entry name" value="LRR_5"/>
</dbReference>
<evidence type="ECO:0000256" key="1">
    <source>
        <dbReference type="ARBA" id="ARBA00022741"/>
    </source>
</evidence>
<reference evidence="7" key="1">
    <citation type="submission" date="2016-10" db="EMBL/GenBank/DDBJ databases">
        <authorList>
            <person name="Benchimol M."/>
            <person name="Almeida L.G."/>
            <person name="Vasconcelos A.T."/>
            <person name="Perreira-Neves A."/>
            <person name="Rosa I.A."/>
            <person name="Tasca T."/>
            <person name="Bogo M.R."/>
            <person name="de Souza W."/>
        </authorList>
    </citation>
    <scope>NUCLEOTIDE SEQUENCE [LARGE SCALE GENOMIC DNA]</scope>
    <source>
        <strain evidence="7">K</strain>
    </source>
</reference>
<dbReference type="AlphaFoldDB" id="A0A1J4KUI1"/>
<dbReference type="InterPro" id="IPR032675">
    <property type="entry name" value="LRR_dom_sf"/>
</dbReference>
<comment type="caution">
    <text evidence="7">The sequence shown here is derived from an EMBL/GenBank/DDBJ whole genome shotgun (WGS) entry which is preliminary data.</text>
</comment>
<dbReference type="SUPFAM" id="SSF52058">
    <property type="entry name" value="L domain-like"/>
    <property type="match status" value="1"/>
</dbReference>
<dbReference type="EMBL" id="MLAK01000352">
    <property type="protein sequence ID" value="OHT14552.1"/>
    <property type="molecule type" value="Genomic_DNA"/>
</dbReference>
<dbReference type="InterPro" id="IPR011009">
    <property type="entry name" value="Kinase-like_dom_sf"/>
</dbReference>
<feature type="binding site" evidence="3">
    <location>
        <position position="273"/>
    </location>
    <ligand>
        <name>ATP</name>
        <dbReference type="ChEBI" id="CHEBI:30616"/>
    </ligand>
</feature>
<sequence length="432" mass="49976">MTKDKENLYFASPKTIGKVLIPPTVKHIHDCCFQGCKKINEVEMSPNLNIIGISSFFECSKLSEIHFPSKLKFIYSSAFSKCTNLKLITFPDDSQLERIDDFAFQNTSLEKVKFPPTLKEIRKNAFSRCLKLKTVEFLKLSDVTIDETAFSKCNPELDIVDFSSREKIVEREHKIVEPERITIESIQETVEFQNLLKERDFYQNKADELQKKVDVLKRNLADMNKFNTALAKPIPSIYDFAIDFKDFKFKQDLGSGHFGQVKLYSKPQYYAIKSISNFDEQNMKRFMCEVESQIRLKHPCVVRVFGFNTGNPKKKVKAQIAMEYIPNGTLESHLIANDLDNQTKSLIILDICLGMRFIHRRGFVHRDLKPQNIMLTDEFDAKITDFGCSRFFDINDELAQTNNIGTLKYMAPEIKDENPYNNKVDVYSFGVT</sequence>
<keyword evidence="5" id="KW-0175">Coiled coil</keyword>
<dbReference type="VEuPathDB" id="TrichDB:TRFO_42996"/>
<dbReference type="Proteomes" id="UP000179807">
    <property type="component" value="Unassembled WGS sequence"/>
</dbReference>
<dbReference type="Gene3D" id="1.10.510.10">
    <property type="entry name" value="Transferase(Phosphotransferase) domain 1"/>
    <property type="match status" value="1"/>
</dbReference>
<dbReference type="SUPFAM" id="SSF56112">
    <property type="entry name" value="Protein kinase-like (PK-like)"/>
    <property type="match status" value="1"/>
</dbReference>
<feature type="coiled-coil region" evidence="5">
    <location>
        <begin position="192"/>
        <end position="226"/>
    </location>
</feature>
<dbReference type="PANTHER" id="PTHR44329:SF214">
    <property type="entry name" value="PROTEIN KINASE DOMAIN-CONTAINING PROTEIN"/>
    <property type="match status" value="1"/>
</dbReference>
<dbReference type="PROSITE" id="PS00107">
    <property type="entry name" value="PROTEIN_KINASE_ATP"/>
    <property type="match status" value="1"/>
</dbReference>
<evidence type="ECO:0000256" key="3">
    <source>
        <dbReference type="PROSITE-ProRule" id="PRU10141"/>
    </source>
</evidence>
<dbReference type="InterPro" id="IPR017441">
    <property type="entry name" value="Protein_kinase_ATP_BS"/>
</dbReference>
<keyword evidence="4" id="KW-0808">Transferase</keyword>
<dbReference type="GO" id="GO:0004674">
    <property type="term" value="F:protein serine/threonine kinase activity"/>
    <property type="evidence" value="ECO:0007669"/>
    <property type="project" value="UniProtKB-KW"/>
</dbReference>
<dbReference type="OrthoDB" id="1857192at2759"/>